<evidence type="ECO:0000256" key="1">
    <source>
        <dbReference type="SAM" id="MobiDB-lite"/>
    </source>
</evidence>
<feature type="region of interest" description="Disordered" evidence="1">
    <location>
        <begin position="105"/>
        <end position="150"/>
    </location>
</feature>
<evidence type="ECO:0000313" key="4">
    <source>
        <dbReference type="EMBL" id="CAD2203042.1"/>
    </source>
</evidence>
<sequence>MKIKIEELETANSKLPHCNTLEDVRKFYLNLERICRQLAGLGNDTDSDLYYNLLETKLTRPMLREILAVKKEAGDSWTTSKFRLELKRLLESEIEISSILKKMGDEKKGEERKQFSKPKDEPHTPKRTGNVKRMSPRDEDESPLPTVACPTVGKTERKETVREKKGKRSLYCYFCQKNHWSNECRNYSIGETAPETQAIGFKYCLLKCVQAKMFNPKFGRKKNASGTIFIDSGSQSSMISERLANELMLQPHSFEKLELRGVGPRDLATSSYSKMVKVGLETSIKEIV</sequence>
<dbReference type="AlphaFoldDB" id="A0A6V7XUQ3"/>
<evidence type="ECO:0000313" key="2">
    <source>
        <dbReference type="EMBL" id="CAD2188936.1"/>
    </source>
</evidence>
<dbReference type="Proteomes" id="UP000580250">
    <property type="component" value="Unassembled WGS sequence"/>
</dbReference>
<dbReference type="OrthoDB" id="5870196at2759"/>
<reference evidence="4 5" key="1">
    <citation type="submission" date="2020-08" db="EMBL/GenBank/DDBJ databases">
        <authorList>
            <person name="Koutsovoulos G."/>
            <person name="Danchin GJ E."/>
        </authorList>
    </citation>
    <scope>NUCLEOTIDE SEQUENCE [LARGE SCALE GENOMIC DNA]</scope>
</reference>
<dbReference type="EMBL" id="CAJEWN010002309">
    <property type="protein sequence ID" value="CAD2203042.1"/>
    <property type="molecule type" value="Genomic_DNA"/>
</dbReference>
<evidence type="ECO:0000313" key="5">
    <source>
        <dbReference type="Proteomes" id="UP000580250"/>
    </source>
</evidence>
<organism evidence="4 5">
    <name type="scientific">Meloidogyne enterolobii</name>
    <name type="common">Root-knot nematode worm</name>
    <name type="synonym">Meloidogyne mayaguensis</name>
    <dbReference type="NCBI Taxonomy" id="390850"/>
    <lineage>
        <taxon>Eukaryota</taxon>
        <taxon>Metazoa</taxon>
        <taxon>Ecdysozoa</taxon>
        <taxon>Nematoda</taxon>
        <taxon>Chromadorea</taxon>
        <taxon>Rhabditida</taxon>
        <taxon>Tylenchina</taxon>
        <taxon>Tylenchomorpha</taxon>
        <taxon>Tylenchoidea</taxon>
        <taxon>Meloidogynidae</taxon>
        <taxon>Meloidogyninae</taxon>
        <taxon>Meloidogyne</taxon>
    </lineage>
</organism>
<proteinExistence type="predicted"/>
<dbReference type="EMBL" id="CAJEWN010000967">
    <property type="protein sequence ID" value="CAD2192683.1"/>
    <property type="molecule type" value="Genomic_DNA"/>
</dbReference>
<feature type="compositionally biased region" description="Basic and acidic residues" evidence="1">
    <location>
        <begin position="105"/>
        <end position="124"/>
    </location>
</feature>
<evidence type="ECO:0000313" key="3">
    <source>
        <dbReference type="EMBL" id="CAD2192683.1"/>
    </source>
</evidence>
<protein>
    <submittedName>
        <fullName evidence="4">Uncharacterized protein</fullName>
    </submittedName>
</protein>
<dbReference type="EMBL" id="CAJEWN010000722">
    <property type="protein sequence ID" value="CAD2188936.1"/>
    <property type="molecule type" value="Genomic_DNA"/>
</dbReference>
<name>A0A6V7XUQ3_MELEN</name>
<comment type="caution">
    <text evidence="4">The sequence shown here is derived from an EMBL/GenBank/DDBJ whole genome shotgun (WGS) entry which is preliminary data.</text>
</comment>
<accession>A0A6V7XUQ3</accession>
<gene>
    <name evidence="2" type="ORF">MENT_LOCUS41620</name>
    <name evidence="3" type="ORF">MENT_LOCUS45586</name>
    <name evidence="4" type="ORF">MENT_LOCUS56705</name>
</gene>